<dbReference type="AlphaFoldDB" id="A0A6V8QVU8"/>
<dbReference type="PANTHER" id="PTHR33875">
    <property type="entry name" value="OS09G0542200 PROTEIN"/>
    <property type="match status" value="1"/>
</dbReference>
<proteinExistence type="predicted"/>
<keyword evidence="1" id="KW-0472">Membrane</keyword>
<feature type="transmembrane region" description="Helical" evidence="1">
    <location>
        <begin position="346"/>
        <end position="370"/>
    </location>
</feature>
<dbReference type="Gene3D" id="3.40.30.10">
    <property type="entry name" value="Glutaredoxin"/>
    <property type="match status" value="1"/>
</dbReference>
<gene>
    <name evidence="2" type="ORF">TASIC1_0007028300</name>
</gene>
<comment type="caution">
    <text evidence="2">The sequence shown here is derived from an EMBL/GenBank/DDBJ whole genome shotgun (WGS) entry which is preliminary data.</text>
</comment>
<dbReference type="InterPro" id="IPR036249">
    <property type="entry name" value="Thioredoxin-like_sf"/>
</dbReference>
<sequence>MAVPPKFAGHKLEFAPPTASSSSVPRATHTFELYLDYCCPFSAKIFKTLTSQVFPAIRENSVWANSLTVVFRQQVQPWHPSSTLMHETGLAVLRLAPEKFWAFSGELFAVQTHFFDISVVGETRNQTYRRLAKVAAKVGVNEDEVFKLLAIPEKAGEDGSLNNGNAVTNDLKVVTKMNRLVGVHVTPTVVLDGVVQDTSSGWTLDQWKEFFTKNIGKTPFSPFTSLSSPSGLISRQNLLRARYLPPIESRCLFRRCYAQLPKKPISKPNLSAAEQAKQQAKAAAANVGSKHYDIAERLLIYHAGTGRITFLAMVKVTTLFLGAFFTFVVVPGYIKAEKPEWETVGVALCGLIPLIFVAYTTSPFVTHIYIHLPPAARTSRPVLERFIHGALPPSTELTLTTMSAIAKPRYSTMQAGHLRPAKRRFGIVNYVRDAEDAMVENETRKWYNLRAMTKFGVQEVRTDKKKVKAKKSKDLTEAWIWDALKDKIEKRAAVNSNKAL</sequence>
<keyword evidence="1" id="KW-0812">Transmembrane</keyword>
<dbReference type="SUPFAM" id="SSF52833">
    <property type="entry name" value="Thioredoxin-like"/>
    <property type="match status" value="1"/>
</dbReference>
<reference evidence="2 3" key="1">
    <citation type="submission" date="2020-07" db="EMBL/GenBank/DDBJ databases">
        <title>Trichoderma asperellum IC-1 whole genome shotgun sequence.</title>
        <authorList>
            <person name="Kanamasa S."/>
            <person name="Takahashi H."/>
        </authorList>
    </citation>
    <scope>NUCLEOTIDE SEQUENCE [LARGE SCALE GENOMIC DNA]</scope>
    <source>
        <strain evidence="2 3">IC-1</strain>
    </source>
</reference>
<dbReference type="PANTHER" id="PTHR33875:SF2">
    <property type="entry name" value="ACR183CP"/>
    <property type="match status" value="1"/>
</dbReference>
<evidence type="ECO:0000256" key="1">
    <source>
        <dbReference type="SAM" id="Phobius"/>
    </source>
</evidence>
<dbReference type="Proteomes" id="UP000517252">
    <property type="component" value="Unassembled WGS sequence"/>
</dbReference>
<dbReference type="OrthoDB" id="37297at2759"/>
<accession>A0A6V8QVU8</accession>
<organism evidence="2 3">
    <name type="scientific">Trichoderma asperellum</name>
    <name type="common">Filamentous fungus</name>
    <dbReference type="NCBI Taxonomy" id="101201"/>
    <lineage>
        <taxon>Eukaryota</taxon>
        <taxon>Fungi</taxon>
        <taxon>Dikarya</taxon>
        <taxon>Ascomycota</taxon>
        <taxon>Pezizomycotina</taxon>
        <taxon>Sordariomycetes</taxon>
        <taxon>Hypocreomycetidae</taxon>
        <taxon>Hypocreales</taxon>
        <taxon>Hypocreaceae</taxon>
        <taxon>Trichoderma</taxon>
    </lineage>
</organism>
<protein>
    <recommendedName>
        <fullName evidence="4">Thioredoxin-like fold domain-containing protein</fullName>
    </recommendedName>
</protein>
<evidence type="ECO:0000313" key="2">
    <source>
        <dbReference type="EMBL" id="GFP56791.1"/>
    </source>
</evidence>
<evidence type="ECO:0000313" key="3">
    <source>
        <dbReference type="Proteomes" id="UP000517252"/>
    </source>
</evidence>
<name>A0A6V8QVU8_TRIAP</name>
<dbReference type="EMBL" id="BLZH01000007">
    <property type="protein sequence ID" value="GFP56791.1"/>
    <property type="molecule type" value="Genomic_DNA"/>
</dbReference>
<keyword evidence="1" id="KW-1133">Transmembrane helix</keyword>
<evidence type="ECO:0008006" key="4">
    <source>
        <dbReference type="Google" id="ProtNLM"/>
    </source>
</evidence>
<feature type="transmembrane region" description="Helical" evidence="1">
    <location>
        <begin position="310"/>
        <end position="334"/>
    </location>
</feature>